<evidence type="ECO:0000313" key="9">
    <source>
        <dbReference type="Proteomes" id="UP000256661"/>
    </source>
</evidence>
<dbReference type="PROSITE" id="PS00862">
    <property type="entry name" value="OX2_COVAL_FAD"/>
    <property type="match status" value="1"/>
</dbReference>
<dbReference type="SUPFAM" id="SSF56176">
    <property type="entry name" value="FAD-binding/transporter-associated domain-like"/>
    <property type="match status" value="1"/>
</dbReference>
<evidence type="ECO:0000256" key="5">
    <source>
        <dbReference type="ARBA" id="ARBA00023002"/>
    </source>
</evidence>
<feature type="region of interest" description="Disordered" evidence="6">
    <location>
        <begin position="19"/>
        <end position="45"/>
    </location>
</feature>
<dbReference type="Gene3D" id="3.40.462.20">
    <property type="match status" value="1"/>
</dbReference>
<dbReference type="InterPro" id="IPR036318">
    <property type="entry name" value="FAD-bd_PCMH-like_sf"/>
</dbReference>
<dbReference type="OrthoDB" id="5169292at2"/>
<dbReference type="InterPro" id="IPR016167">
    <property type="entry name" value="FAD-bd_PCMH_sub1"/>
</dbReference>
<dbReference type="GO" id="GO:0071949">
    <property type="term" value="F:FAD binding"/>
    <property type="evidence" value="ECO:0007669"/>
    <property type="project" value="InterPro"/>
</dbReference>
<evidence type="ECO:0000259" key="7">
    <source>
        <dbReference type="PROSITE" id="PS51387"/>
    </source>
</evidence>
<dbReference type="PANTHER" id="PTHR42973:SF39">
    <property type="entry name" value="FAD-BINDING PCMH-TYPE DOMAIN-CONTAINING PROTEIN"/>
    <property type="match status" value="1"/>
</dbReference>
<dbReference type="InterPro" id="IPR006093">
    <property type="entry name" value="Oxy_OxRdtase_FAD_BS"/>
</dbReference>
<dbReference type="Pfam" id="PF01565">
    <property type="entry name" value="FAD_binding_4"/>
    <property type="match status" value="1"/>
</dbReference>
<dbReference type="PROSITE" id="PS51387">
    <property type="entry name" value="FAD_PCMH"/>
    <property type="match status" value="1"/>
</dbReference>
<evidence type="ECO:0000256" key="4">
    <source>
        <dbReference type="ARBA" id="ARBA00022827"/>
    </source>
</evidence>
<gene>
    <name evidence="8" type="ORF">DFJ69_4292</name>
</gene>
<keyword evidence="5" id="KW-0560">Oxidoreductase</keyword>
<dbReference type="PROSITE" id="PS51257">
    <property type="entry name" value="PROKAR_LIPOPROTEIN"/>
    <property type="match status" value="1"/>
</dbReference>
<feature type="domain" description="FAD-binding PCMH-type" evidence="7">
    <location>
        <begin position="77"/>
        <end position="245"/>
    </location>
</feature>
<reference evidence="8 9" key="1">
    <citation type="submission" date="2018-08" db="EMBL/GenBank/DDBJ databases">
        <title>Sequencing the genomes of 1000 actinobacteria strains.</title>
        <authorList>
            <person name="Klenk H.-P."/>
        </authorList>
    </citation>
    <scope>NUCLEOTIDE SEQUENCE [LARGE SCALE GENOMIC DNA]</scope>
    <source>
        <strain evidence="8 9">DSM 43927</strain>
    </source>
</reference>
<dbReference type="InterPro" id="IPR050416">
    <property type="entry name" value="FAD-linked_Oxidoreductase"/>
</dbReference>
<dbReference type="EMBL" id="QTTT01000001">
    <property type="protein sequence ID" value="REE98794.1"/>
    <property type="molecule type" value="Genomic_DNA"/>
</dbReference>
<dbReference type="GO" id="GO:0016491">
    <property type="term" value="F:oxidoreductase activity"/>
    <property type="evidence" value="ECO:0007669"/>
    <property type="project" value="UniProtKB-KW"/>
</dbReference>
<keyword evidence="3" id="KW-0285">Flavoprotein</keyword>
<name>A0A3D9T210_9ACTN</name>
<dbReference type="RefSeq" id="WP_116024201.1">
    <property type="nucleotide sequence ID" value="NZ_QTTT01000001.1"/>
</dbReference>
<comment type="caution">
    <text evidence="8">The sequence shown here is derived from an EMBL/GenBank/DDBJ whole genome shotgun (WGS) entry which is preliminary data.</text>
</comment>
<evidence type="ECO:0000256" key="6">
    <source>
        <dbReference type="SAM" id="MobiDB-lite"/>
    </source>
</evidence>
<dbReference type="InterPro" id="IPR016166">
    <property type="entry name" value="FAD-bd_PCMH"/>
</dbReference>
<dbReference type="AlphaFoldDB" id="A0A3D9T210"/>
<keyword evidence="4" id="KW-0274">FAD</keyword>
<dbReference type="Gene3D" id="3.30.465.10">
    <property type="match status" value="1"/>
</dbReference>
<dbReference type="PANTHER" id="PTHR42973">
    <property type="entry name" value="BINDING OXIDOREDUCTASE, PUTATIVE (AFU_ORTHOLOGUE AFUA_1G17690)-RELATED"/>
    <property type="match status" value="1"/>
</dbReference>
<dbReference type="Pfam" id="PF08031">
    <property type="entry name" value="BBE"/>
    <property type="match status" value="1"/>
</dbReference>
<dbReference type="Proteomes" id="UP000256661">
    <property type="component" value="Unassembled WGS sequence"/>
</dbReference>
<dbReference type="InterPro" id="IPR006094">
    <property type="entry name" value="Oxid_FAD_bind_N"/>
</dbReference>
<evidence type="ECO:0000256" key="1">
    <source>
        <dbReference type="ARBA" id="ARBA00001974"/>
    </source>
</evidence>
<proteinExistence type="inferred from homology"/>
<evidence type="ECO:0000256" key="3">
    <source>
        <dbReference type="ARBA" id="ARBA00022630"/>
    </source>
</evidence>
<comment type="cofactor">
    <cofactor evidence="1">
        <name>FAD</name>
        <dbReference type="ChEBI" id="CHEBI:57692"/>
    </cofactor>
</comment>
<dbReference type="Gene3D" id="3.30.43.10">
    <property type="entry name" value="Uridine Diphospho-n-acetylenolpyruvylglucosamine Reductase, domain 2"/>
    <property type="match status" value="1"/>
</dbReference>
<sequence length="501" mass="52672">MRRRGFLAAAGLAALAGGCDGDRPAPASPPRRTRSASPSATGPADWRALGEGLAGSLIRPGDDAYDEARKLYIPRFDRIRPAGIAYCAEPEDVRECVGFARRRGLPVAVRSGGHGYAGWSTGTGLVIDVSPMNVVKSDAGRATVGAGARLIEVYEGLTDEGVSIPAGTCPTVGIAGLALGGGIGVLSRRHGLTCDVMEAVRLVTADGRILDCDAEREPELFWACRGGGGGNFGVAVEFAFRTHRAEDLTTFSLRWPWRRAAKALAAWQAWAPGAPDELWSGLQINSEPSAGSPTLDVTGVAFGDPGPHLDRLTALVGSDPTSRGATGHGYLDAMRLMGGCADGGVAECHRAGTLPGSRRDGGFPRTEYTAKSHVATRPLPASAIEGLTRRFADGNGVAGRSVLLDALGGATGRVRAGDTAFPHRGGLYTVQYIAATADRAWLRGLHGAMEPHLGGAAYVNYADPELRDWRRAHHGAGYERLARVKRAYDLERLFTFAQSIG</sequence>
<evidence type="ECO:0000313" key="8">
    <source>
        <dbReference type="EMBL" id="REE98794.1"/>
    </source>
</evidence>
<comment type="similarity">
    <text evidence="2">Belongs to the oxygen-dependent FAD-linked oxidoreductase family.</text>
</comment>
<evidence type="ECO:0000256" key="2">
    <source>
        <dbReference type="ARBA" id="ARBA00005466"/>
    </source>
</evidence>
<organism evidence="8 9">
    <name type="scientific">Thermomonospora umbrina</name>
    <dbReference type="NCBI Taxonomy" id="111806"/>
    <lineage>
        <taxon>Bacteria</taxon>
        <taxon>Bacillati</taxon>
        <taxon>Actinomycetota</taxon>
        <taxon>Actinomycetes</taxon>
        <taxon>Streptosporangiales</taxon>
        <taxon>Thermomonosporaceae</taxon>
        <taxon>Thermomonospora</taxon>
    </lineage>
</organism>
<dbReference type="InterPro" id="IPR012951">
    <property type="entry name" value="BBE"/>
</dbReference>
<accession>A0A3D9T210</accession>
<dbReference type="InterPro" id="IPR016169">
    <property type="entry name" value="FAD-bd_PCMH_sub2"/>
</dbReference>
<keyword evidence="9" id="KW-1185">Reference proteome</keyword>
<protein>
    <submittedName>
        <fullName evidence="8">FAD/FMN-containing dehydrogenase</fullName>
    </submittedName>
</protein>